<feature type="transmembrane region" description="Helical" evidence="1">
    <location>
        <begin position="49"/>
        <end position="73"/>
    </location>
</feature>
<dbReference type="EMBL" id="JAEMWV010000003">
    <property type="protein sequence ID" value="MBN8251550.1"/>
    <property type="molecule type" value="Genomic_DNA"/>
</dbReference>
<dbReference type="RefSeq" id="WP_206782438.1">
    <property type="nucleotide sequence ID" value="NZ_CP060274.1"/>
</dbReference>
<dbReference type="AlphaFoldDB" id="A0A8I1ME80"/>
<feature type="transmembrane region" description="Helical" evidence="1">
    <location>
        <begin position="211"/>
        <end position="241"/>
    </location>
</feature>
<keyword evidence="1" id="KW-1133">Transmembrane helix</keyword>
<dbReference type="PANTHER" id="PTHR37305:SF1">
    <property type="entry name" value="MEMBRANE PROTEIN"/>
    <property type="match status" value="1"/>
</dbReference>
<dbReference type="Proteomes" id="UP000664578">
    <property type="component" value="Unassembled WGS sequence"/>
</dbReference>
<keyword evidence="1" id="KW-0812">Transmembrane</keyword>
<accession>A0A8I1ME80</accession>
<keyword evidence="1" id="KW-0472">Membrane</keyword>
<organism evidence="2 3">
    <name type="scientific">Priestia flexa</name>
    <dbReference type="NCBI Taxonomy" id="86664"/>
    <lineage>
        <taxon>Bacteria</taxon>
        <taxon>Bacillati</taxon>
        <taxon>Bacillota</taxon>
        <taxon>Bacilli</taxon>
        <taxon>Bacillales</taxon>
        <taxon>Bacillaceae</taxon>
        <taxon>Priestia</taxon>
    </lineage>
</organism>
<feature type="transmembrane region" description="Helical" evidence="1">
    <location>
        <begin position="137"/>
        <end position="161"/>
    </location>
</feature>
<proteinExistence type="predicted"/>
<comment type="caution">
    <text evidence="2">The sequence shown here is derived from an EMBL/GenBank/DDBJ whole genome shotgun (WGS) entry which is preliminary data.</text>
</comment>
<evidence type="ECO:0000313" key="3">
    <source>
        <dbReference type="Proteomes" id="UP000664578"/>
    </source>
</evidence>
<dbReference type="CDD" id="cd21809">
    <property type="entry name" value="ABC-2_lan_permease-like"/>
    <property type="match status" value="1"/>
</dbReference>
<sequence>MTIWNLVRVEIYKMYKSKMTIQLIIISPLAAAVIAFQGSDKELIPNHQWLTPLILMCFMHSLFLLPLLTGVLASLSCKHEHDHGGWRRFLTLPVKRSQVYLSKFITIILCTACIQLLFFIGWVLVGKVAGYTNPMPLLKMTGIVVSGWIATWPIAAFMLFVATKFTSFGAVLVINVICTVPNLMVVNSERFNPWYPWVQPFLGMMPQDAGIFQFLFFTPGTLLITVLGSFAFFFVSGLTYFKHKAI</sequence>
<feature type="transmembrane region" description="Helical" evidence="1">
    <location>
        <begin position="104"/>
        <end position="125"/>
    </location>
</feature>
<evidence type="ECO:0000256" key="1">
    <source>
        <dbReference type="SAM" id="Phobius"/>
    </source>
</evidence>
<name>A0A8I1ME80_9BACI</name>
<dbReference type="Pfam" id="PF12730">
    <property type="entry name" value="ABC2_membrane_4"/>
    <property type="match status" value="1"/>
</dbReference>
<protein>
    <submittedName>
        <fullName evidence="2">ABC transporter permease</fullName>
    </submittedName>
</protein>
<feature type="transmembrane region" description="Helical" evidence="1">
    <location>
        <begin position="168"/>
        <end position="186"/>
    </location>
</feature>
<dbReference type="PANTHER" id="PTHR37305">
    <property type="entry name" value="INTEGRAL MEMBRANE PROTEIN-RELATED"/>
    <property type="match status" value="1"/>
</dbReference>
<feature type="transmembrane region" description="Helical" evidence="1">
    <location>
        <begin position="20"/>
        <end position="37"/>
    </location>
</feature>
<reference evidence="2" key="1">
    <citation type="submission" date="2020-12" db="EMBL/GenBank/DDBJ databases">
        <title>PHA producing bacteria isolated from mangrove.</title>
        <authorList>
            <person name="Zheng W."/>
            <person name="Yu S."/>
            <person name="Huang Y."/>
        </authorList>
    </citation>
    <scope>NUCLEOTIDE SEQUENCE</scope>
    <source>
        <strain evidence="2">GN22-4</strain>
    </source>
</reference>
<evidence type="ECO:0000313" key="2">
    <source>
        <dbReference type="EMBL" id="MBN8251550.1"/>
    </source>
</evidence>
<gene>
    <name evidence="2" type="ORF">JF537_08165</name>
</gene>